<dbReference type="InterPro" id="IPR042128">
    <property type="entry name" value="NuoE_dom"/>
</dbReference>
<dbReference type="RefSeq" id="WP_338364964.1">
    <property type="nucleotide sequence ID" value="NZ_CAWVOK010000034.1"/>
</dbReference>
<dbReference type="PANTHER" id="PTHR10371:SF3">
    <property type="entry name" value="NADH DEHYDROGENASE [UBIQUINONE] FLAVOPROTEIN 2, MITOCHONDRIAL"/>
    <property type="match status" value="1"/>
</dbReference>
<dbReference type="PROSITE" id="PS01099">
    <property type="entry name" value="COMPLEX1_24K"/>
    <property type="match status" value="1"/>
</dbReference>
<evidence type="ECO:0000256" key="3">
    <source>
        <dbReference type="ARBA" id="ARBA00022714"/>
    </source>
</evidence>
<dbReference type="InterPro" id="IPR041921">
    <property type="entry name" value="NuoE_N"/>
</dbReference>
<evidence type="ECO:0000256" key="6">
    <source>
        <dbReference type="ARBA" id="ARBA00023014"/>
    </source>
</evidence>
<accession>A0ABP0EUC6</accession>
<keyword evidence="3" id="KW-0001">2Fe-2S</keyword>
<organism evidence="10 11">
    <name type="scientific">Candidatus Xenohaliotis californiensis</name>
    <dbReference type="NCBI Taxonomy" id="84677"/>
    <lineage>
        <taxon>Bacteria</taxon>
        <taxon>Pseudomonadati</taxon>
        <taxon>Pseudomonadota</taxon>
        <taxon>Alphaproteobacteria</taxon>
        <taxon>Rickettsiales</taxon>
        <taxon>Anaplasmataceae</taxon>
        <taxon>Candidatus Xenohaliotis</taxon>
    </lineage>
</organism>
<dbReference type="Gene3D" id="3.40.30.10">
    <property type="entry name" value="Glutaredoxin"/>
    <property type="match status" value="1"/>
</dbReference>
<keyword evidence="5" id="KW-0408">Iron</keyword>
<evidence type="ECO:0000256" key="9">
    <source>
        <dbReference type="ARBA" id="ARBA00034078"/>
    </source>
</evidence>
<evidence type="ECO:0000256" key="7">
    <source>
        <dbReference type="ARBA" id="ARBA00031580"/>
    </source>
</evidence>
<dbReference type="NCBIfam" id="NF005725">
    <property type="entry name" value="PRK07539.1-5"/>
    <property type="match status" value="1"/>
</dbReference>
<evidence type="ECO:0000313" key="10">
    <source>
        <dbReference type="EMBL" id="CAK8163603.1"/>
    </source>
</evidence>
<evidence type="ECO:0000256" key="5">
    <source>
        <dbReference type="ARBA" id="ARBA00023004"/>
    </source>
</evidence>
<gene>
    <name evidence="10" type="primary">nuoE</name>
    <name evidence="10" type="ORF">CAXC1_80061</name>
</gene>
<evidence type="ECO:0000256" key="2">
    <source>
        <dbReference type="ARBA" id="ARBA00019898"/>
    </source>
</evidence>
<dbReference type="Proteomes" id="UP001314181">
    <property type="component" value="Unassembled WGS sequence"/>
</dbReference>
<dbReference type="PIRSF" id="PIRSF000216">
    <property type="entry name" value="NADH_DH_24kDa"/>
    <property type="match status" value="1"/>
</dbReference>
<protein>
    <recommendedName>
        <fullName evidence="2">NADH-quinone oxidoreductase subunit E</fullName>
    </recommendedName>
    <alternativeName>
        <fullName evidence="7">NADH dehydrogenase I subunit E</fullName>
    </alternativeName>
    <alternativeName>
        <fullName evidence="8">NDH-1 subunit E</fullName>
    </alternativeName>
</protein>
<reference evidence="10 11" key="1">
    <citation type="submission" date="2024-01" db="EMBL/GenBank/DDBJ databases">
        <authorList>
            <person name="Kunselman E."/>
        </authorList>
    </citation>
    <scope>NUCLEOTIDE SEQUENCE [LARGE SCALE GENOMIC DNA]</scope>
    <source>
        <strain evidence="10">2 abalone samples</strain>
    </source>
</reference>
<comment type="similarity">
    <text evidence="1">Belongs to the complex I 24 kDa subunit family.</text>
</comment>
<sequence length="179" mass="20476">MSKEEDEFSFNESNAKKVTEIIERYPKCNKKSAVMPLLHIAQKQNNGWLSKSAIKHVASILEMHYNKVYELVSFYSMYNDKEVGRHHIKICSTMPCWLNGSANIVTACEKKLNIKAGQTTKDKMFTITKTQCLGACIDAPLISINDNYIEKVSPEKITLLVDNIYYKNSSTQKIEKDEK</sequence>
<comment type="cofactor">
    <cofactor evidence="9">
        <name>[2Fe-2S] cluster</name>
        <dbReference type="ChEBI" id="CHEBI:190135"/>
    </cofactor>
</comment>
<keyword evidence="4" id="KW-0479">Metal-binding</keyword>
<evidence type="ECO:0000256" key="8">
    <source>
        <dbReference type="ARBA" id="ARBA00032788"/>
    </source>
</evidence>
<dbReference type="InterPro" id="IPR002023">
    <property type="entry name" value="NuoE-like"/>
</dbReference>
<keyword evidence="6" id="KW-0411">Iron-sulfur</keyword>
<comment type="caution">
    <text evidence="10">The sequence shown here is derived from an EMBL/GenBank/DDBJ whole genome shotgun (WGS) entry which is preliminary data.</text>
</comment>
<dbReference type="Gene3D" id="1.10.10.1590">
    <property type="entry name" value="NADH-quinone oxidoreductase subunit E"/>
    <property type="match status" value="1"/>
</dbReference>
<evidence type="ECO:0000256" key="4">
    <source>
        <dbReference type="ARBA" id="ARBA00022723"/>
    </source>
</evidence>
<evidence type="ECO:0000313" key="11">
    <source>
        <dbReference type="Proteomes" id="UP001314181"/>
    </source>
</evidence>
<dbReference type="EMBL" id="CAWVOK010000034">
    <property type="protein sequence ID" value="CAK8163603.1"/>
    <property type="molecule type" value="Genomic_DNA"/>
</dbReference>
<keyword evidence="11" id="KW-1185">Reference proteome</keyword>
<dbReference type="InterPro" id="IPR036249">
    <property type="entry name" value="Thioredoxin-like_sf"/>
</dbReference>
<dbReference type="NCBIfam" id="TIGR01958">
    <property type="entry name" value="nuoE_fam"/>
    <property type="match status" value="1"/>
</dbReference>
<dbReference type="PANTHER" id="PTHR10371">
    <property type="entry name" value="NADH DEHYDROGENASE UBIQUINONE FLAVOPROTEIN 2, MITOCHONDRIAL"/>
    <property type="match status" value="1"/>
</dbReference>
<dbReference type="CDD" id="cd03064">
    <property type="entry name" value="TRX_Fd_NuoE"/>
    <property type="match status" value="1"/>
</dbReference>
<dbReference type="SUPFAM" id="SSF52833">
    <property type="entry name" value="Thioredoxin-like"/>
    <property type="match status" value="1"/>
</dbReference>
<proteinExistence type="inferred from homology"/>
<evidence type="ECO:0000256" key="1">
    <source>
        <dbReference type="ARBA" id="ARBA00010643"/>
    </source>
</evidence>
<name>A0ABP0EUC6_9RICK</name>
<dbReference type="Pfam" id="PF01257">
    <property type="entry name" value="2Fe-2S_thioredx"/>
    <property type="match status" value="1"/>
</dbReference>